<protein>
    <submittedName>
        <fullName evidence="4">Pilus assembly protein CpaC</fullName>
    </submittedName>
</protein>
<dbReference type="InterPro" id="IPR001775">
    <property type="entry name" value="GspD/PilQ"/>
</dbReference>
<evidence type="ECO:0000259" key="3">
    <source>
        <dbReference type="Pfam" id="PF13629"/>
    </source>
</evidence>
<dbReference type="AlphaFoldDB" id="A0A4R1FVE0"/>
<comment type="caution">
    <text evidence="4">The sequence shown here is derived from an EMBL/GenBank/DDBJ whole genome shotgun (WGS) entry which is preliminary data.</text>
</comment>
<dbReference type="PANTHER" id="PTHR30332">
    <property type="entry name" value="PROBABLE GENERAL SECRETION PATHWAY PROTEIN D"/>
    <property type="match status" value="1"/>
</dbReference>
<gene>
    <name evidence="4" type="ORF">EV694_1411</name>
</gene>
<dbReference type="Pfam" id="PF13629">
    <property type="entry name" value="T2SS-T3SS_pil_N"/>
    <property type="match status" value="1"/>
</dbReference>
<comment type="similarity">
    <text evidence="1">Belongs to the bacterial secretin family.</text>
</comment>
<evidence type="ECO:0000313" key="4">
    <source>
        <dbReference type="EMBL" id="TCJ97822.1"/>
    </source>
</evidence>
<dbReference type="GO" id="GO:0009306">
    <property type="term" value="P:protein secretion"/>
    <property type="evidence" value="ECO:0007669"/>
    <property type="project" value="InterPro"/>
</dbReference>
<feature type="domain" description="Pilus formation protein N-terminal" evidence="3">
    <location>
        <begin position="28"/>
        <end position="97"/>
    </location>
</feature>
<dbReference type="Proteomes" id="UP000294702">
    <property type="component" value="Unassembled WGS sequence"/>
</dbReference>
<evidence type="ECO:0000313" key="5">
    <source>
        <dbReference type="Proteomes" id="UP000294702"/>
    </source>
</evidence>
<organism evidence="4 5">
    <name type="scientific">Volucribacter psittacicida</name>
    <dbReference type="NCBI Taxonomy" id="203482"/>
    <lineage>
        <taxon>Bacteria</taxon>
        <taxon>Pseudomonadati</taxon>
        <taxon>Pseudomonadota</taxon>
        <taxon>Gammaproteobacteria</taxon>
        <taxon>Pasteurellales</taxon>
        <taxon>Pasteurellaceae</taxon>
        <taxon>Volucribacter</taxon>
    </lineage>
</organism>
<feature type="domain" description="Type II/III secretion system secretin-like" evidence="2">
    <location>
        <begin position="261"/>
        <end position="416"/>
    </location>
</feature>
<accession>A0A4R1FVE0</accession>
<dbReference type="PANTHER" id="PTHR30332:SF17">
    <property type="entry name" value="TYPE IV PILIATION SYSTEM PROTEIN DR_0774-RELATED"/>
    <property type="match status" value="1"/>
</dbReference>
<dbReference type="PRINTS" id="PR00811">
    <property type="entry name" value="BCTERIALGSPD"/>
</dbReference>
<proteinExistence type="inferred from homology"/>
<evidence type="ECO:0000256" key="1">
    <source>
        <dbReference type="RuleBase" id="RU004003"/>
    </source>
</evidence>
<dbReference type="InterPro" id="IPR004846">
    <property type="entry name" value="T2SS/T3SS_dom"/>
</dbReference>
<dbReference type="InterPro" id="IPR050810">
    <property type="entry name" value="Bact_Secretion_Sys_Channel"/>
</dbReference>
<sequence>MLNKIFTKKLICLAFCGIAIFYSSLVSARSVYLEKGQSNIVNTSAKIDTIFISNPDVADYEIIDDNSFILYAKEEGVSEVTVFDQEGNSILDDTLSVNALINNISDANRQIKARFPNSKLQVKKIGKAYVIEGTASSNAESEEVQHIVGAALGISPKVTEFSLQNSRGAEERISFMDKYEYEGVINNSHVDDNIQINVKLTVVEVNKDFSDSLGINWSNLSGNLFNNIGASASVVGGAFDGVTGSLSIINANNLRLFINAVNNQRNAKILAEPNVSMLSGETADILVGGEIPFAQRDREGAASIIYKDFGIKLLVGAKVQKNDRIRLVLSQEVSNIAGSYQYDGVGQVPYFNTRRSKSTFELADGESFIIGGLFTSNDIEQLNKIPLLGDIPIIGSFFRSASTSRDKKELVIVATVNSIKPVNEADIVYPNFQQTGTMERFFNVTPLKDVYYKTLTTNFLKNGGFIQ</sequence>
<dbReference type="Pfam" id="PF00263">
    <property type="entry name" value="Secretin"/>
    <property type="match status" value="1"/>
</dbReference>
<dbReference type="OrthoDB" id="9779724at2"/>
<name>A0A4R1FVE0_9PAST</name>
<evidence type="ECO:0000259" key="2">
    <source>
        <dbReference type="Pfam" id="PF00263"/>
    </source>
</evidence>
<dbReference type="RefSeq" id="WP_132690890.1">
    <property type="nucleotide sequence ID" value="NZ_SMFT01000003.1"/>
</dbReference>
<dbReference type="PRINTS" id="PR01032">
    <property type="entry name" value="PHAGEIV"/>
</dbReference>
<dbReference type="InterPro" id="IPR032789">
    <property type="entry name" value="T2SS-T3SS_pil_N"/>
</dbReference>
<dbReference type="GO" id="GO:0015627">
    <property type="term" value="C:type II protein secretion system complex"/>
    <property type="evidence" value="ECO:0007669"/>
    <property type="project" value="TreeGrafter"/>
</dbReference>
<reference evidence="4 5" key="1">
    <citation type="submission" date="2019-03" db="EMBL/GenBank/DDBJ databases">
        <title>Genomic Encyclopedia of Type Strains, Phase IV (KMG-IV): sequencing the most valuable type-strain genomes for metagenomic binning, comparative biology and taxonomic classification.</title>
        <authorList>
            <person name="Goeker M."/>
        </authorList>
    </citation>
    <scope>NUCLEOTIDE SEQUENCE [LARGE SCALE GENOMIC DNA]</scope>
    <source>
        <strain evidence="4 5">DSM 15534</strain>
    </source>
</reference>
<keyword evidence="5" id="KW-1185">Reference proteome</keyword>
<dbReference type="EMBL" id="SMFT01000003">
    <property type="protein sequence ID" value="TCJ97822.1"/>
    <property type="molecule type" value="Genomic_DNA"/>
</dbReference>